<evidence type="ECO:0000256" key="6">
    <source>
        <dbReference type="ARBA" id="ARBA00022989"/>
    </source>
</evidence>
<dbReference type="KEGG" id="dan:6500381"/>
<evidence type="ECO:0000256" key="8">
    <source>
        <dbReference type="PROSITE-ProRule" id="PRU00282"/>
    </source>
</evidence>
<dbReference type="InterPro" id="IPR018108">
    <property type="entry name" value="MCP_transmembrane"/>
</dbReference>
<evidence type="ECO:0008006" key="12">
    <source>
        <dbReference type="Google" id="ProtNLM"/>
    </source>
</evidence>
<dbReference type="OrthoDB" id="448427at2759"/>
<dbReference type="InParanoid" id="B3LX74"/>
<dbReference type="AlphaFoldDB" id="B3LX74"/>
<dbReference type="STRING" id="7217.B3LX74"/>
<evidence type="ECO:0000256" key="5">
    <source>
        <dbReference type="ARBA" id="ARBA00022737"/>
    </source>
</evidence>
<dbReference type="Pfam" id="PF00153">
    <property type="entry name" value="Mito_carr"/>
    <property type="match status" value="3"/>
</dbReference>
<evidence type="ECO:0000256" key="9">
    <source>
        <dbReference type="RuleBase" id="RU000488"/>
    </source>
</evidence>
<proteinExistence type="inferred from homology"/>
<dbReference type="PROSITE" id="PS50920">
    <property type="entry name" value="SOLCAR"/>
    <property type="match status" value="3"/>
</dbReference>
<evidence type="ECO:0000256" key="4">
    <source>
        <dbReference type="ARBA" id="ARBA00022692"/>
    </source>
</evidence>
<comment type="similarity">
    <text evidence="2 9">Belongs to the mitochondrial carrier (TC 2.A.29) family.</text>
</comment>
<gene>
    <name evidence="10" type="primary">Dana\GF17597</name>
    <name evidence="10" type="synonym">dana_GLEANR_18860</name>
    <name evidence="10" type="ORF">GF17597</name>
</gene>
<protein>
    <recommendedName>
        <fullName evidence="12">CG18418-PA</fullName>
    </recommendedName>
</protein>
<dbReference type="eggNOG" id="KOG0759">
    <property type="taxonomic scope" value="Eukaryota"/>
</dbReference>
<evidence type="ECO:0000256" key="1">
    <source>
        <dbReference type="ARBA" id="ARBA00004141"/>
    </source>
</evidence>
<organism evidence="10 11">
    <name type="scientific">Drosophila ananassae</name>
    <name type="common">Fruit fly</name>
    <dbReference type="NCBI Taxonomy" id="7217"/>
    <lineage>
        <taxon>Eukaryota</taxon>
        <taxon>Metazoa</taxon>
        <taxon>Ecdysozoa</taxon>
        <taxon>Arthropoda</taxon>
        <taxon>Hexapoda</taxon>
        <taxon>Insecta</taxon>
        <taxon>Pterygota</taxon>
        <taxon>Neoptera</taxon>
        <taxon>Endopterygota</taxon>
        <taxon>Diptera</taxon>
        <taxon>Brachycera</taxon>
        <taxon>Muscomorpha</taxon>
        <taxon>Ephydroidea</taxon>
        <taxon>Drosophilidae</taxon>
        <taxon>Drosophila</taxon>
        <taxon>Sophophora</taxon>
    </lineage>
</organism>
<keyword evidence="11" id="KW-1185">Reference proteome</keyword>
<feature type="repeat" description="Solcar" evidence="8">
    <location>
        <begin position="91"/>
        <end position="182"/>
    </location>
</feature>
<dbReference type="HOGENOM" id="CLU_015166_14_1_1"/>
<dbReference type="PANTHER" id="PTHR45618">
    <property type="entry name" value="MITOCHONDRIAL DICARBOXYLATE CARRIER-RELATED"/>
    <property type="match status" value="1"/>
</dbReference>
<dbReference type="EMBL" id="CH902617">
    <property type="protein sequence ID" value="EDV41674.1"/>
    <property type="molecule type" value="Genomic_DNA"/>
</dbReference>
<dbReference type="InterPro" id="IPR023395">
    <property type="entry name" value="MCP_dom_sf"/>
</dbReference>
<keyword evidence="3 9" id="KW-0813">Transport</keyword>
<dbReference type="SUPFAM" id="SSF103506">
    <property type="entry name" value="Mitochondrial carrier"/>
    <property type="match status" value="1"/>
</dbReference>
<sequence>MGEESRRQPHAYFGGLAGMGAVMFTHPFDLVKVALQTQQGGLSIPTLVGRIVREQGYLALYNGISASLLRQITNTMPRFAVYEFGRHLFSNSVLGSLSQSSLAGIASGICGTPADLVNVRMQNDVKLPKEKRRNYKHAIDGFAQIIKKEGVITLFSGWTLVAARGTLMTIGQNCCYDLAKAYMLTKPYFKDNVVTHFTASMVAATVATVLTQPLDVIKTRRMNAEPGEYKNMFDIVKHTAQLGPLGFYKGVVPAFLRLGPHTILMFIFFEQLRLHFGYLPENQKEVKHSIAWEEINYSHLKFIVANLI</sequence>
<evidence type="ECO:0000256" key="3">
    <source>
        <dbReference type="ARBA" id="ARBA00022448"/>
    </source>
</evidence>
<dbReference type="GeneID" id="6500381"/>
<reference evidence="10 11" key="1">
    <citation type="journal article" date="2007" name="Nature">
        <title>Evolution of genes and genomes on the Drosophila phylogeny.</title>
        <authorList>
            <consortium name="Drosophila 12 Genomes Consortium"/>
            <person name="Clark A.G."/>
            <person name="Eisen M.B."/>
            <person name="Smith D.R."/>
            <person name="Bergman C.M."/>
            <person name="Oliver B."/>
            <person name="Markow T.A."/>
            <person name="Kaufman T.C."/>
            <person name="Kellis M."/>
            <person name="Gelbart W."/>
            <person name="Iyer V.N."/>
            <person name="Pollard D.A."/>
            <person name="Sackton T.B."/>
            <person name="Larracuente A.M."/>
            <person name="Singh N.D."/>
            <person name="Abad J.P."/>
            <person name="Abt D.N."/>
            <person name="Adryan B."/>
            <person name="Aguade M."/>
            <person name="Akashi H."/>
            <person name="Anderson W.W."/>
            <person name="Aquadro C.F."/>
            <person name="Ardell D.H."/>
            <person name="Arguello R."/>
            <person name="Artieri C.G."/>
            <person name="Barbash D.A."/>
            <person name="Barker D."/>
            <person name="Barsanti P."/>
            <person name="Batterham P."/>
            <person name="Batzoglou S."/>
            <person name="Begun D."/>
            <person name="Bhutkar A."/>
            <person name="Blanco E."/>
            <person name="Bosak S.A."/>
            <person name="Bradley R.K."/>
            <person name="Brand A.D."/>
            <person name="Brent M.R."/>
            <person name="Brooks A.N."/>
            <person name="Brown R.H."/>
            <person name="Butlin R.K."/>
            <person name="Caggese C."/>
            <person name="Calvi B.R."/>
            <person name="Bernardo de Carvalho A."/>
            <person name="Caspi A."/>
            <person name="Castrezana S."/>
            <person name="Celniker S.E."/>
            <person name="Chang J.L."/>
            <person name="Chapple C."/>
            <person name="Chatterji S."/>
            <person name="Chinwalla A."/>
            <person name="Civetta A."/>
            <person name="Clifton S.W."/>
            <person name="Comeron J.M."/>
            <person name="Costello J.C."/>
            <person name="Coyne J.A."/>
            <person name="Daub J."/>
            <person name="David R.G."/>
            <person name="Delcher A.L."/>
            <person name="Delehaunty K."/>
            <person name="Do C.B."/>
            <person name="Ebling H."/>
            <person name="Edwards K."/>
            <person name="Eickbush T."/>
            <person name="Evans J.D."/>
            <person name="Filipski A."/>
            <person name="Findeiss S."/>
            <person name="Freyhult E."/>
            <person name="Fulton L."/>
            <person name="Fulton R."/>
            <person name="Garcia A.C."/>
            <person name="Gardiner A."/>
            <person name="Garfield D.A."/>
            <person name="Garvin B.E."/>
            <person name="Gibson G."/>
            <person name="Gilbert D."/>
            <person name="Gnerre S."/>
            <person name="Godfrey J."/>
            <person name="Good R."/>
            <person name="Gotea V."/>
            <person name="Gravely B."/>
            <person name="Greenberg A.J."/>
            <person name="Griffiths-Jones S."/>
            <person name="Gross S."/>
            <person name="Guigo R."/>
            <person name="Gustafson E.A."/>
            <person name="Haerty W."/>
            <person name="Hahn M.W."/>
            <person name="Halligan D.L."/>
            <person name="Halpern A.L."/>
            <person name="Halter G.M."/>
            <person name="Han M.V."/>
            <person name="Heger A."/>
            <person name="Hillier L."/>
            <person name="Hinrichs A.S."/>
            <person name="Holmes I."/>
            <person name="Hoskins R.A."/>
            <person name="Hubisz M.J."/>
            <person name="Hultmark D."/>
            <person name="Huntley M.A."/>
            <person name="Jaffe D.B."/>
            <person name="Jagadeeshan S."/>
            <person name="Jeck W.R."/>
            <person name="Johnson J."/>
            <person name="Jones C.D."/>
            <person name="Jordan W.C."/>
            <person name="Karpen G.H."/>
            <person name="Kataoka E."/>
            <person name="Keightley P.D."/>
            <person name="Kheradpour P."/>
            <person name="Kirkness E.F."/>
            <person name="Koerich L.B."/>
            <person name="Kristiansen K."/>
            <person name="Kudrna D."/>
            <person name="Kulathinal R.J."/>
            <person name="Kumar S."/>
            <person name="Kwok R."/>
            <person name="Lander E."/>
            <person name="Langley C.H."/>
            <person name="Lapoint R."/>
            <person name="Lazzaro B.P."/>
            <person name="Lee S.J."/>
            <person name="Levesque L."/>
            <person name="Li R."/>
            <person name="Lin C.F."/>
            <person name="Lin M.F."/>
            <person name="Lindblad-Toh K."/>
            <person name="Llopart A."/>
            <person name="Long M."/>
            <person name="Low L."/>
            <person name="Lozovsky E."/>
            <person name="Lu J."/>
            <person name="Luo M."/>
            <person name="Machado C.A."/>
            <person name="Makalowski W."/>
            <person name="Marzo M."/>
            <person name="Matsuda M."/>
            <person name="Matzkin L."/>
            <person name="McAllister B."/>
            <person name="McBride C.S."/>
            <person name="McKernan B."/>
            <person name="McKernan K."/>
            <person name="Mendez-Lago M."/>
            <person name="Minx P."/>
            <person name="Mollenhauer M.U."/>
            <person name="Montooth K."/>
            <person name="Mount S.M."/>
            <person name="Mu X."/>
            <person name="Myers E."/>
            <person name="Negre B."/>
            <person name="Newfeld S."/>
            <person name="Nielsen R."/>
            <person name="Noor M.A."/>
            <person name="O'Grady P."/>
            <person name="Pachter L."/>
            <person name="Papaceit M."/>
            <person name="Parisi M.J."/>
            <person name="Parisi M."/>
            <person name="Parts L."/>
            <person name="Pedersen J.S."/>
            <person name="Pesole G."/>
            <person name="Phillippy A.M."/>
            <person name="Ponting C.P."/>
            <person name="Pop M."/>
            <person name="Porcelli D."/>
            <person name="Powell J.R."/>
            <person name="Prohaska S."/>
            <person name="Pruitt K."/>
            <person name="Puig M."/>
            <person name="Quesneville H."/>
            <person name="Ram K.R."/>
            <person name="Rand D."/>
            <person name="Rasmussen M.D."/>
            <person name="Reed L.K."/>
            <person name="Reenan R."/>
            <person name="Reily A."/>
            <person name="Remington K.A."/>
            <person name="Rieger T.T."/>
            <person name="Ritchie M.G."/>
            <person name="Robin C."/>
            <person name="Rogers Y.H."/>
            <person name="Rohde C."/>
            <person name="Rozas J."/>
            <person name="Rubenfield M.J."/>
            <person name="Ruiz A."/>
            <person name="Russo S."/>
            <person name="Salzberg S.L."/>
            <person name="Sanchez-Gracia A."/>
            <person name="Saranga D.J."/>
            <person name="Sato H."/>
            <person name="Schaeffer S.W."/>
            <person name="Schatz M.C."/>
            <person name="Schlenke T."/>
            <person name="Schwartz R."/>
            <person name="Segarra C."/>
            <person name="Singh R.S."/>
            <person name="Sirot L."/>
            <person name="Sirota M."/>
            <person name="Sisneros N.B."/>
            <person name="Smith C.D."/>
            <person name="Smith T.F."/>
            <person name="Spieth J."/>
            <person name="Stage D.E."/>
            <person name="Stark A."/>
            <person name="Stephan W."/>
            <person name="Strausberg R.L."/>
            <person name="Strempel S."/>
            <person name="Sturgill D."/>
            <person name="Sutton G."/>
            <person name="Sutton G.G."/>
            <person name="Tao W."/>
            <person name="Teichmann S."/>
            <person name="Tobari Y.N."/>
            <person name="Tomimura Y."/>
            <person name="Tsolas J.M."/>
            <person name="Valente V.L."/>
            <person name="Venter E."/>
            <person name="Venter J.C."/>
            <person name="Vicario S."/>
            <person name="Vieira F.G."/>
            <person name="Vilella A.J."/>
            <person name="Villasante A."/>
            <person name="Walenz B."/>
            <person name="Wang J."/>
            <person name="Wasserman M."/>
            <person name="Watts T."/>
            <person name="Wilson D."/>
            <person name="Wilson R.K."/>
            <person name="Wing R.A."/>
            <person name="Wolfner M.F."/>
            <person name="Wong A."/>
            <person name="Wong G.K."/>
            <person name="Wu C.I."/>
            <person name="Wu G."/>
            <person name="Yamamoto D."/>
            <person name="Yang H.P."/>
            <person name="Yang S.P."/>
            <person name="Yorke J.A."/>
            <person name="Yoshida K."/>
            <person name="Zdobnov E."/>
            <person name="Zhang P."/>
            <person name="Zhang Y."/>
            <person name="Zimin A.V."/>
            <person name="Baldwin J."/>
            <person name="Abdouelleil A."/>
            <person name="Abdulkadir J."/>
            <person name="Abebe A."/>
            <person name="Abera B."/>
            <person name="Abreu J."/>
            <person name="Acer S.C."/>
            <person name="Aftuck L."/>
            <person name="Alexander A."/>
            <person name="An P."/>
            <person name="Anderson E."/>
            <person name="Anderson S."/>
            <person name="Arachi H."/>
            <person name="Azer M."/>
            <person name="Bachantsang P."/>
            <person name="Barry A."/>
            <person name="Bayul T."/>
            <person name="Berlin A."/>
            <person name="Bessette D."/>
            <person name="Bloom T."/>
            <person name="Blye J."/>
            <person name="Boguslavskiy L."/>
            <person name="Bonnet C."/>
            <person name="Boukhgalter B."/>
            <person name="Bourzgui I."/>
            <person name="Brown A."/>
            <person name="Cahill P."/>
            <person name="Channer S."/>
            <person name="Cheshatsang Y."/>
            <person name="Chuda L."/>
            <person name="Citroen M."/>
            <person name="Collymore A."/>
            <person name="Cooke P."/>
            <person name="Costello M."/>
            <person name="D'Aco K."/>
            <person name="Daza R."/>
            <person name="De Haan G."/>
            <person name="DeGray S."/>
            <person name="DeMaso C."/>
            <person name="Dhargay N."/>
            <person name="Dooley K."/>
            <person name="Dooley E."/>
            <person name="Doricent M."/>
            <person name="Dorje P."/>
            <person name="Dorjee K."/>
            <person name="Dupes A."/>
            <person name="Elong R."/>
            <person name="Falk J."/>
            <person name="Farina A."/>
            <person name="Faro S."/>
            <person name="Ferguson D."/>
            <person name="Fisher S."/>
            <person name="Foley C.D."/>
            <person name="Franke A."/>
            <person name="Friedrich D."/>
            <person name="Gadbois L."/>
            <person name="Gearin G."/>
            <person name="Gearin C.R."/>
            <person name="Giannoukos G."/>
            <person name="Goode T."/>
            <person name="Graham J."/>
            <person name="Grandbois E."/>
            <person name="Grewal S."/>
            <person name="Gyaltsen K."/>
            <person name="Hafez N."/>
            <person name="Hagos B."/>
            <person name="Hall J."/>
            <person name="Henson C."/>
            <person name="Hollinger A."/>
            <person name="Honan T."/>
            <person name="Huard M.D."/>
            <person name="Hughes L."/>
            <person name="Hurhula B."/>
            <person name="Husby M.E."/>
            <person name="Kamat A."/>
            <person name="Kanga B."/>
            <person name="Kashin S."/>
            <person name="Khazanovich D."/>
            <person name="Kisner P."/>
            <person name="Lance K."/>
            <person name="Lara M."/>
            <person name="Lee W."/>
            <person name="Lennon N."/>
            <person name="Letendre F."/>
            <person name="LeVine R."/>
            <person name="Lipovsky A."/>
            <person name="Liu X."/>
            <person name="Liu J."/>
            <person name="Liu S."/>
            <person name="Lokyitsang T."/>
            <person name="Lokyitsang Y."/>
            <person name="Lubonja R."/>
            <person name="Lui A."/>
            <person name="MacDonald P."/>
            <person name="Magnisalis V."/>
            <person name="Maru K."/>
            <person name="Matthews C."/>
            <person name="McCusker W."/>
            <person name="McDonough S."/>
            <person name="Mehta T."/>
            <person name="Meldrim J."/>
            <person name="Meneus L."/>
            <person name="Mihai O."/>
            <person name="Mihalev A."/>
            <person name="Mihova T."/>
            <person name="Mittelman R."/>
            <person name="Mlenga V."/>
            <person name="Montmayeur A."/>
            <person name="Mulrain L."/>
            <person name="Navidi A."/>
            <person name="Naylor J."/>
            <person name="Negash T."/>
            <person name="Nguyen T."/>
            <person name="Nguyen N."/>
            <person name="Nicol R."/>
            <person name="Norbu C."/>
            <person name="Norbu N."/>
            <person name="Novod N."/>
            <person name="O'Neill B."/>
            <person name="Osman S."/>
            <person name="Markiewicz E."/>
            <person name="Oyono O.L."/>
            <person name="Patti C."/>
            <person name="Phunkhang P."/>
            <person name="Pierre F."/>
            <person name="Priest M."/>
            <person name="Raghuraman S."/>
            <person name="Rege F."/>
            <person name="Reyes R."/>
            <person name="Rise C."/>
            <person name="Rogov P."/>
            <person name="Ross K."/>
            <person name="Ryan E."/>
            <person name="Settipalli S."/>
            <person name="Shea T."/>
            <person name="Sherpa N."/>
            <person name="Shi L."/>
            <person name="Shih D."/>
            <person name="Sparrow T."/>
            <person name="Spaulding J."/>
            <person name="Stalker J."/>
            <person name="Stange-Thomann N."/>
            <person name="Stavropoulos S."/>
            <person name="Stone C."/>
            <person name="Strader C."/>
            <person name="Tesfaye S."/>
            <person name="Thomson T."/>
            <person name="Thoulutsang Y."/>
            <person name="Thoulutsang D."/>
            <person name="Topham K."/>
            <person name="Topping I."/>
            <person name="Tsamla T."/>
            <person name="Vassiliev H."/>
            <person name="Vo A."/>
            <person name="Wangchuk T."/>
            <person name="Wangdi T."/>
            <person name="Weiand M."/>
            <person name="Wilkinson J."/>
            <person name="Wilson A."/>
            <person name="Yadav S."/>
            <person name="Young G."/>
            <person name="Yu Q."/>
            <person name="Zembek L."/>
            <person name="Zhong D."/>
            <person name="Zimmer A."/>
            <person name="Zwirko Z."/>
            <person name="Jaffe D.B."/>
            <person name="Alvarez P."/>
            <person name="Brockman W."/>
            <person name="Butler J."/>
            <person name="Chin C."/>
            <person name="Gnerre S."/>
            <person name="Grabherr M."/>
            <person name="Kleber M."/>
            <person name="Mauceli E."/>
            <person name="MacCallum I."/>
        </authorList>
    </citation>
    <scope>NUCLEOTIDE SEQUENCE [LARGE SCALE GENOMIC DNA]</scope>
    <source>
        <strain evidence="11">Tucson 14024-0371.13</strain>
    </source>
</reference>
<evidence type="ECO:0000313" key="10">
    <source>
        <dbReference type="EMBL" id="EDV41674.1"/>
    </source>
</evidence>
<feature type="repeat" description="Solcar" evidence="8">
    <location>
        <begin position="9"/>
        <end position="88"/>
    </location>
</feature>
<evidence type="ECO:0000256" key="7">
    <source>
        <dbReference type="ARBA" id="ARBA00023136"/>
    </source>
</evidence>
<feature type="repeat" description="Solcar" evidence="8">
    <location>
        <begin position="191"/>
        <end position="275"/>
    </location>
</feature>
<keyword evidence="4 8" id="KW-0812">Transmembrane</keyword>
<dbReference type="OMA" id="MQLQETH"/>
<dbReference type="GO" id="GO:0016020">
    <property type="term" value="C:membrane"/>
    <property type="evidence" value="ECO:0007669"/>
    <property type="project" value="UniProtKB-SubCell"/>
</dbReference>
<dbReference type="Proteomes" id="UP000007801">
    <property type="component" value="Unassembled WGS sequence"/>
</dbReference>
<dbReference type="Gene3D" id="1.50.40.10">
    <property type="entry name" value="Mitochondrial carrier domain"/>
    <property type="match status" value="1"/>
</dbReference>
<keyword evidence="6" id="KW-1133">Transmembrane helix</keyword>
<dbReference type="FunCoup" id="B3LX74">
    <property type="interactions" value="535"/>
</dbReference>
<keyword evidence="5" id="KW-0677">Repeat</keyword>
<name>B3LX74_DROAN</name>
<dbReference type="PhylomeDB" id="B3LX74"/>
<keyword evidence="7 8" id="KW-0472">Membrane</keyword>
<accession>B3LX74</accession>
<evidence type="ECO:0000313" key="11">
    <source>
        <dbReference type="Proteomes" id="UP000007801"/>
    </source>
</evidence>
<evidence type="ECO:0000256" key="2">
    <source>
        <dbReference type="ARBA" id="ARBA00006375"/>
    </source>
</evidence>
<comment type="subcellular location">
    <subcellularLocation>
        <location evidence="1">Membrane</location>
        <topology evidence="1">Multi-pass membrane protein</topology>
    </subcellularLocation>
</comment>
<dbReference type="InterPro" id="IPR050391">
    <property type="entry name" value="Mito_Metabolite_Transporter"/>
</dbReference>